<reference evidence="1" key="1">
    <citation type="submission" date="2022-04" db="EMBL/GenBank/DDBJ databases">
        <title>Genome of the entomopathogenic fungus Entomophthora muscae.</title>
        <authorList>
            <person name="Elya C."/>
            <person name="Lovett B.R."/>
            <person name="Lee E."/>
            <person name="Macias A.M."/>
            <person name="Hajek A.E."/>
            <person name="De Bivort B.L."/>
            <person name="Kasson M.T."/>
            <person name="De Fine Licht H.H."/>
            <person name="Stajich J.E."/>
        </authorList>
    </citation>
    <scope>NUCLEOTIDE SEQUENCE</scope>
    <source>
        <strain evidence="1">Berkeley</strain>
    </source>
</reference>
<gene>
    <name evidence="1" type="ORF">DSO57_1030688</name>
</gene>
<evidence type="ECO:0000313" key="1">
    <source>
        <dbReference type="EMBL" id="KAJ9052798.1"/>
    </source>
</evidence>
<name>A0ACC2RRZ8_9FUNG</name>
<keyword evidence="2" id="KW-1185">Reference proteome</keyword>
<proteinExistence type="predicted"/>
<organism evidence="1 2">
    <name type="scientific">Entomophthora muscae</name>
    <dbReference type="NCBI Taxonomy" id="34485"/>
    <lineage>
        <taxon>Eukaryota</taxon>
        <taxon>Fungi</taxon>
        <taxon>Fungi incertae sedis</taxon>
        <taxon>Zoopagomycota</taxon>
        <taxon>Entomophthoromycotina</taxon>
        <taxon>Entomophthoromycetes</taxon>
        <taxon>Entomophthorales</taxon>
        <taxon>Entomophthoraceae</taxon>
        <taxon>Entomophthora</taxon>
    </lineage>
</organism>
<comment type="caution">
    <text evidence="1">The sequence shown here is derived from an EMBL/GenBank/DDBJ whole genome shotgun (WGS) entry which is preliminary data.</text>
</comment>
<sequence>MREGYFWGKAKPVSKPVTCPNNATCRVVQDLPYTASWNSTFASHQILALIASPIPPQTFAVSATALSTSLSLSFSGPGEAHMVFHPLVWQVHGRLSLIRNHKGNVTFKEHSITINLHVVDSQRTLFGKLSLGRQYPFYA</sequence>
<accession>A0ACC2RRZ8</accession>
<dbReference type="EMBL" id="QTSX02006603">
    <property type="protein sequence ID" value="KAJ9052798.1"/>
    <property type="molecule type" value="Genomic_DNA"/>
</dbReference>
<protein>
    <submittedName>
        <fullName evidence="1">Uncharacterized protein</fullName>
    </submittedName>
</protein>
<evidence type="ECO:0000313" key="2">
    <source>
        <dbReference type="Proteomes" id="UP001165960"/>
    </source>
</evidence>
<dbReference type="Proteomes" id="UP001165960">
    <property type="component" value="Unassembled WGS sequence"/>
</dbReference>